<evidence type="ECO:0000313" key="10">
    <source>
        <dbReference type="EMBL" id="RHF52730.1"/>
    </source>
</evidence>
<dbReference type="FunFam" id="3.40.50.2300:FF:000001">
    <property type="entry name" value="DNA-binding response regulator PhoB"/>
    <property type="match status" value="1"/>
</dbReference>
<keyword evidence="3" id="KW-0805">Transcription regulation</keyword>
<dbReference type="OrthoDB" id="25887at2"/>
<dbReference type="PROSITE" id="PS51755">
    <property type="entry name" value="OMPR_PHOB"/>
    <property type="match status" value="1"/>
</dbReference>
<dbReference type="InterPro" id="IPR039420">
    <property type="entry name" value="WalR-like"/>
</dbReference>
<dbReference type="GO" id="GO:0000156">
    <property type="term" value="F:phosphorelay response regulator activity"/>
    <property type="evidence" value="ECO:0007669"/>
    <property type="project" value="TreeGrafter"/>
</dbReference>
<gene>
    <name evidence="10" type="ORF">DW674_02110</name>
</gene>
<keyword evidence="1 6" id="KW-0597">Phosphoprotein</keyword>
<keyword evidence="2" id="KW-0902">Two-component regulatory system</keyword>
<dbReference type="SUPFAM" id="SSF52172">
    <property type="entry name" value="CheY-like"/>
    <property type="match status" value="1"/>
</dbReference>
<dbReference type="Pfam" id="PF00486">
    <property type="entry name" value="Trans_reg_C"/>
    <property type="match status" value="1"/>
</dbReference>
<feature type="DNA-binding region" description="OmpR/PhoB-type" evidence="7">
    <location>
        <begin position="146"/>
        <end position="245"/>
    </location>
</feature>
<feature type="modified residue" description="4-aspartylphosphate" evidence="6">
    <location>
        <position position="66"/>
    </location>
</feature>
<feature type="domain" description="Response regulatory" evidence="8">
    <location>
        <begin position="17"/>
        <end position="130"/>
    </location>
</feature>
<evidence type="ECO:0000256" key="4">
    <source>
        <dbReference type="ARBA" id="ARBA00023125"/>
    </source>
</evidence>
<dbReference type="SUPFAM" id="SSF46894">
    <property type="entry name" value="C-terminal effector domain of the bipartite response regulators"/>
    <property type="match status" value="1"/>
</dbReference>
<protein>
    <submittedName>
        <fullName evidence="10">DNA-binding response regulator</fullName>
    </submittedName>
</protein>
<dbReference type="PROSITE" id="PS50110">
    <property type="entry name" value="RESPONSE_REGULATORY"/>
    <property type="match status" value="1"/>
</dbReference>
<name>A0A414NYG9_9FIRM</name>
<dbReference type="Gene3D" id="6.10.250.690">
    <property type="match status" value="1"/>
</dbReference>
<dbReference type="Gene3D" id="1.10.10.10">
    <property type="entry name" value="Winged helix-like DNA-binding domain superfamily/Winged helix DNA-binding domain"/>
    <property type="match status" value="1"/>
</dbReference>
<dbReference type="GO" id="GO:0000976">
    <property type="term" value="F:transcription cis-regulatory region binding"/>
    <property type="evidence" value="ECO:0007669"/>
    <property type="project" value="TreeGrafter"/>
</dbReference>
<dbReference type="InterPro" id="IPR016032">
    <property type="entry name" value="Sig_transdc_resp-reg_C-effctor"/>
</dbReference>
<dbReference type="Gene3D" id="3.40.50.2300">
    <property type="match status" value="1"/>
</dbReference>
<dbReference type="PANTHER" id="PTHR48111">
    <property type="entry name" value="REGULATOR OF RPOS"/>
    <property type="match status" value="1"/>
</dbReference>
<comment type="caution">
    <text evidence="10">The sequence shown here is derived from an EMBL/GenBank/DDBJ whole genome shotgun (WGS) entry which is preliminary data.</text>
</comment>
<evidence type="ECO:0000256" key="1">
    <source>
        <dbReference type="ARBA" id="ARBA00022553"/>
    </source>
</evidence>
<dbReference type="InterPro" id="IPR011006">
    <property type="entry name" value="CheY-like_superfamily"/>
</dbReference>
<feature type="domain" description="OmpR/PhoB-type" evidence="9">
    <location>
        <begin position="146"/>
        <end position="245"/>
    </location>
</feature>
<proteinExistence type="predicted"/>
<dbReference type="GO" id="GO:0006355">
    <property type="term" value="P:regulation of DNA-templated transcription"/>
    <property type="evidence" value="ECO:0007669"/>
    <property type="project" value="InterPro"/>
</dbReference>
<dbReference type="GO" id="GO:0032993">
    <property type="term" value="C:protein-DNA complex"/>
    <property type="evidence" value="ECO:0007669"/>
    <property type="project" value="TreeGrafter"/>
</dbReference>
<evidence type="ECO:0000256" key="2">
    <source>
        <dbReference type="ARBA" id="ARBA00023012"/>
    </source>
</evidence>
<dbReference type="InterPro" id="IPR036388">
    <property type="entry name" value="WH-like_DNA-bd_sf"/>
</dbReference>
<dbReference type="InterPro" id="IPR001789">
    <property type="entry name" value="Sig_transdc_resp-reg_receiver"/>
</dbReference>
<dbReference type="CDD" id="cd17574">
    <property type="entry name" value="REC_OmpR"/>
    <property type="match status" value="1"/>
</dbReference>
<evidence type="ECO:0000256" key="5">
    <source>
        <dbReference type="ARBA" id="ARBA00023163"/>
    </source>
</evidence>
<accession>A0A414NYG9</accession>
<dbReference type="InterPro" id="IPR001867">
    <property type="entry name" value="OmpR/PhoB-type_DNA-bd"/>
</dbReference>
<dbReference type="AlphaFoldDB" id="A0A414NYG9"/>
<dbReference type="EMBL" id="QRHE01000002">
    <property type="protein sequence ID" value="RHF52730.1"/>
    <property type="molecule type" value="Genomic_DNA"/>
</dbReference>
<dbReference type="SMART" id="SM00448">
    <property type="entry name" value="REC"/>
    <property type="match status" value="1"/>
</dbReference>
<organism evidence="10 11">
    <name type="scientific">Mitsuokella multacida</name>
    <dbReference type="NCBI Taxonomy" id="52226"/>
    <lineage>
        <taxon>Bacteria</taxon>
        <taxon>Bacillati</taxon>
        <taxon>Bacillota</taxon>
        <taxon>Negativicutes</taxon>
        <taxon>Selenomonadales</taxon>
        <taxon>Selenomonadaceae</taxon>
        <taxon>Mitsuokella</taxon>
    </lineage>
</organism>
<evidence type="ECO:0000256" key="7">
    <source>
        <dbReference type="PROSITE-ProRule" id="PRU01091"/>
    </source>
</evidence>
<reference evidence="10 11" key="1">
    <citation type="submission" date="2018-08" db="EMBL/GenBank/DDBJ databases">
        <title>A genome reference for cultivated species of the human gut microbiota.</title>
        <authorList>
            <person name="Zou Y."/>
            <person name="Xue W."/>
            <person name="Luo G."/>
        </authorList>
    </citation>
    <scope>NUCLEOTIDE SEQUENCE [LARGE SCALE GENOMIC DNA]</scope>
    <source>
        <strain evidence="10 11">AM25-21AC</strain>
    </source>
</reference>
<evidence type="ECO:0000313" key="11">
    <source>
        <dbReference type="Proteomes" id="UP000283442"/>
    </source>
</evidence>
<evidence type="ECO:0000256" key="6">
    <source>
        <dbReference type="PROSITE-ProRule" id="PRU00169"/>
    </source>
</evidence>
<dbReference type="Pfam" id="PF00072">
    <property type="entry name" value="Response_reg"/>
    <property type="match status" value="1"/>
</dbReference>
<dbReference type="GO" id="GO:0005829">
    <property type="term" value="C:cytosol"/>
    <property type="evidence" value="ECO:0007669"/>
    <property type="project" value="TreeGrafter"/>
</dbReference>
<evidence type="ECO:0000259" key="8">
    <source>
        <dbReference type="PROSITE" id="PS50110"/>
    </source>
</evidence>
<dbReference type="Proteomes" id="UP000283442">
    <property type="component" value="Unassembled WGS sequence"/>
</dbReference>
<dbReference type="PANTHER" id="PTHR48111:SF4">
    <property type="entry name" value="DNA-BINDING DUAL TRANSCRIPTIONAL REGULATOR OMPR"/>
    <property type="match status" value="1"/>
</dbReference>
<evidence type="ECO:0000259" key="9">
    <source>
        <dbReference type="PROSITE" id="PS51755"/>
    </source>
</evidence>
<sequence length="247" mass="28032">MQLNARQDPSNDSTVRSALIVDDDARLRRLLVDFLEQSNWQTYEAADGIDALEAARLHHPSIIILDLMMPRLDGMETCRRLRQVSQVPIIMLTARDDEVDKLLGLELGADDYLVKPFSMRELAARMNAILRRTQAFPAFQKQYEAPAILRCGALSLDTCRHTAAIDKSALSLTPIEFSLLELFLRHPGQVFNRLQLLEATHGFAFEGYERTIDAHIRNLRRKLEAAAPARHYIQTVYGIGYKLEGES</sequence>
<keyword evidence="5" id="KW-0804">Transcription</keyword>
<dbReference type="CDD" id="cd00383">
    <property type="entry name" value="trans_reg_C"/>
    <property type="match status" value="1"/>
</dbReference>
<dbReference type="SMART" id="SM00862">
    <property type="entry name" value="Trans_reg_C"/>
    <property type="match status" value="1"/>
</dbReference>
<dbReference type="RefSeq" id="WP_118174890.1">
    <property type="nucleotide sequence ID" value="NZ_CATWTZ010000001.1"/>
</dbReference>
<keyword evidence="4 7" id="KW-0238">DNA-binding</keyword>
<evidence type="ECO:0000256" key="3">
    <source>
        <dbReference type="ARBA" id="ARBA00023015"/>
    </source>
</evidence>